<proteinExistence type="inferred from homology"/>
<gene>
    <name evidence="6" type="ORF">L8V01_09190</name>
    <name evidence="7" type="ORF">RAE13_09285</name>
</gene>
<organism evidence="6 8">
    <name type="scientific">Corynebacterium curieae</name>
    <dbReference type="NCBI Taxonomy" id="2913500"/>
    <lineage>
        <taxon>Bacteria</taxon>
        <taxon>Bacillati</taxon>
        <taxon>Actinomycetota</taxon>
        <taxon>Actinomycetes</taxon>
        <taxon>Mycobacteriales</taxon>
        <taxon>Corynebacteriaceae</taxon>
        <taxon>Corynebacterium</taxon>
    </lineage>
</organism>
<evidence type="ECO:0000256" key="2">
    <source>
        <dbReference type="ARBA" id="ARBA00022487"/>
    </source>
</evidence>
<dbReference type="EMBL" id="JAKMUU010000005">
    <property type="protein sequence ID" value="MCZ9307648.1"/>
    <property type="molecule type" value="Genomic_DNA"/>
</dbReference>
<sequence>MRKTITVVAVLVVLAVIGVGASRYLNSGTDDSPAPHPTEQAAPPQPQQPEWCPRVEFISAPGTWESAADDDPLNPSANPRSFMLSITKPLQEAYGEDVKIWTLPYTAQFKNINAQHEMSYDDSRNEGTAKMNDELRGVHESCPETKFILSGFSQGAVIAGDVADEIGGGQGAVPAENIAGVALIADGRRQNGVGQNPGRKVGGVGAEIALQPVSGLVQPIVPGASMRGARPNGFGSLADRTFQICAPNDSVCDAPPNVSNALERAQGLIAANGVHAQYASNSGVIDGTTANQWVVGWAHQLIDGA</sequence>
<evidence type="ECO:0000256" key="3">
    <source>
        <dbReference type="ARBA" id="ARBA00022801"/>
    </source>
</evidence>
<dbReference type="Gene3D" id="3.40.50.1820">
    <property type="entry name" value="alpha/beta hydrolase"/>
    <property type="match status" value="1"/>
</dbReference>
<dbReference type="SUPFAM" id="SSF53474">
    <property type="entry name" value="alpha/beta-Hydrolases"/>
    <property type="match status" value="1"/>
</dbReference>
<dbReference type="InterPro" id="IPR000675">
    <property type="entry name" value="Cutinase/axe"/>
</dbReference>
<keyword evidence="2" id="KW-0719">Serine esterase</keyword>
<dbReference type="PANTHER" id="PTHR33630:SF9">
    <property type="entry name" value="CUTINASE 4"/>
    <property type="match status" value="1"/>
</dbReference>
<dbReference type="GO" id="GO:0052689">
    <property type="term" value="F:carboxylic ester hydrolase activity"/>
    <property type="evidence" value="ECO:0007669"/>
    <property type="project" value="UniProtKB-KW"/>
</dbReference>
<keyword evidence="3" id="KW-0378">Hydrolase</keyword>
<evidence type="ECO:0000256" key="1">
    <source>
        <dbReference type="ARBA" id="ARBA00007534"/>
    </source>
</evidence>
<dbReference type="Proteomes" id="UP001185631">
    <property type="component" value="Unassembled WGS sequence"/>
</dbReference>
<dbReference type="InterPro" id="IPR029058">
    <property type="entry name" value="AB_hydrolase_fold"/>
</dbReference>
<comment type="caution">
    <text evidence="6">The sequence shown here is derived from an EMBL/GenBank/DDBJ whole genome shotgun (WGS) entry which is preliminary data.</text>
</comment>
<keyword evidence="9" id="KW-1185">Reference proteome</keyword>
<dbReference type="AlphaFoldDB" id="A0A9X3ME24"/>
<reference evidence="6" key="1">
    <citation type="submission" date="2022-02" db="EMBL/GenBank/DDBJ databases">
        <title>Corynebacterium sp. from urogenital microbiome.</title>
        <authorList>
            <person name="Cappelli E.A."/>
            <person name="Ribeiro T.G."/>
            <person name="Peixe L."/>
        </authorList>
    </citation>
    <scope>NUCLEOTIDE SEQUENCE</scope>
    <source>
        <strain evidence="6">C8Ua_181</strain>
    </source>
</reference>
<protein>
    <submittedName>
        <fullName evidence="6">Cutinase family protein</fullName>
    </submittedName>
</protein>
<accession>A0A9X3ME24</accession>
<evidence type="ECO:0000256" key="5">
    <source>
        <dbReference type="SAM" id="MobiDB-lite"/>
    </source>
</evidence>
<evidence type="ECO:0000313" key="9">
    <source>
        <dbReference type="Proteomes" id="UP001185631"/>
    </source>
</evidence>
<dbReference type="RefSeq" id="WP_269946771.1">
    <property type="nucleotide sequence ID" value="NZ_JAKMUU010000005.1"/>
</dbReference>
<evidence type="ECO:0000313" key="7">
    <source>
        <dbReference type="EMBL" id="MDV2424598.1"/>
    </source>
</evidence>
<keyword evidence="4" id="KW-1015">Disulfide bond</keyword>
<dbReference type="PANTHER" id="PTHR33630">
    <property type="entry name" value="CUTINASE RV1984C-RELATED-RELATED"/>
    <property type="match status" value="1"/>
</dbReference>
<dbReference type="Proteomes" id="UP001146430">
    <property type="component" value="Unassembled WGS sequence"/>
</dbReference>
<dbReference type="Pfam" id="PF01083">
    <property type="entry name" value="Cutinase"/>
    <property type="match status" value="1"/>
</dbReference>
<evidence type="ECO:0000313" key="6">
    <source>
        <dbReference type="EMBL" id="MCZ9307648.1"/>
    </source>
</evidence>
<dbReference type="SMART" id="SM01110">
    <property type="entry name" value="Cutinase"/>
    <property type="match status" value="1"/>
</dbReference>
<evidence type="ECO:0000313" key="8">
    <source>
        <dbReference type="Proteomes" id="UP001146430"/>
    </source>
</evidence>
<reference evidence="7 9" key="2">
    <citation type="submission" date="2023-08" db="EMBL/GenBank/DDBJ databases">
        <title>Genomic characterization of the C. tuberculostearicum species complex, a ubiquitous member of the human skin microbiome.</title>
        <authorList>
            <person name="Ahmed N."/>
            <person name="Deming C."/>
            <person name="Conlan S."/>
            <person name="Segre J."/>
        </authorList>
    </citation>
    <scope>NUCLEOTIDE SEQUENCE [LARGE SCALE GENOMIC DNA]</scope>
    <source>
        <strain evidence="7 9">CTNIH19</strain>
    </source>
</reference>
<comment type="similarity">
    <text evidence="1">Belongs to the cutinase family.</text>
</comment>
<name>A0A9X3ME24_9CORY</name>
<evidence type="ECO:0000256" key="4">
    <source>
        <dbReference type="ARBA" id="ARBA00023157"/>
    </source>
</evidence>
<feature type="region of interest" description="Disordered" evidence="5">
    <location>
        <begin position="28"/>
        <end position="50"/>
    </location>
</feature>
<dbReference type="EMBL" id="JAVBID010000011">
    <property type="protein sequence ID" value="MDV2424598.1"/>
    <property type="molecule type" value="Genomic_DNA"/>
</dbReference>